<protein>
    <recommendedName>
        <fullName evidence="2">Peptidase A2 domain-containing protein</fullName>
    </recommendedName>
</protein>
<dbReference type="EMBL" id="JAVRRF010000004">
    <property type="protein sequence ID" value="KAK5066468.1"/>
    <property type="molecule type" value="Genomic_DNA"/>
</dbReference>
<proteinExistence type="predicted"/>
<dbReference type="InterPro" id="IPR021109">
    <property type="entry name" value="Peptidase_aspartic_dom_sf"/>
</dbReference>
<name>A0ABR0JKH0_9EURO</name>
<evidence type="ECO:0000313" key="4">
    <source>
        <dbReference type="Proteomes" id="UP001345691"/>
    </source>
</evidence>
<dbReference type="SUPFAM" id="SSF50630">
    <property type="entry name" value="Acid proteases"/>
    <property type="match status" value="1"/>
</dbReference>
<evidence type="ECO:0000313" key="3">
    <source>
        <dbReference type="EMBL" id="KAK5066468.1"/>
    </source>
</evidence>
<dbReference type="Proteomes" id="UP001345691">
    <property type="component" value="Unassembled WGS sequence"/>
</dbReference>
<evidence type="ECO:0000256" key="1">
    <source>
        <dbReference type="ARBA" id="ARBA00022801"/>
    </source>
</evidence>
<sequence>MFSHQRKPSSNREDALIKIGLNRAHSILGNSIGPQFNPCIVTMIIRLDGQDTLLEGRPRSATTSRRVLLDTGAEFNLISHRAFEDLNTRKVPFQGTVQSIGGCSDLEGIVVLPWHFNLPVTSAGQSSKHCAPFYILQEDSEPKFDCIIGRPWIMENWTEFIAMVETNSRNQAKADAT</sequence>
<comment type="caution">
    <text evidence="3">The sequence shown here is derived from an EMBL/GenBank/DDBJ whole genome shotgun (WGS) entry which is preliminary data.</text>
</comment>
<feature type="domain" description="Peptidase A2" evidence="2">
    <location>
        <begin position="65"/>
        <end position="102"/>
    </location>
</feature>
<reference evidence="3 4" key="1">
    <citation type="submission" date="2023-08" db="EMBL/GenBank/DDBJ databases">
        <title>Black Yeasts Isolated from many extreme environments.</title>
        <authorList>
            <person name="Coleine C."/>
            <person name="Stajich J.E."/>
            <person name="Selbmann L."/>
        </authorList>
    </citation>
    <scope>NUCLEOTIDE SEQUENCE [LARGE SCALE GENOMIC DNA]</scope>
    <source>
        <strain evidence="3 4">CCFEE 6328</strain>
    </source>
</reference>
<organism evidence="3 4">
    <name type="scientific">Exophiala sideris</name>
    <dbReference type="NCBI Taxonomy" id="1016849"/>
    <lineage>
        <taxon>Eukaryota</taxon>
        <taxon>Fungi</taxon>
        <taxon>Dikarya</taxon>
        <taxon>Ascomycota</taxon>
        <taxon>Pezizomycotina</taxon>
        <taxon>Eurotiomycetes</taxon>
        <taxon>Chaetothyriomycetidae</taxon>
        <taxon>Chaetothyriales</taxon>
        <taxon>Herpotrichiellaceae</taxon>
        <taxon>Exophiala</taxon>
    </lineage>
</organism>
<keyword evidence="4" id="KW-1185">Reference proteome</keyword>
<evidence type="ECO:0000259" key="2">
    <source>
        <dbReference type="PROSITE" id="PS50175"/>
    </source>
</evidence>
<gene>
    <name evidence="3" type="ORF">LTR69_002988</name>
</gene>
<keyword evidence="1" id="KW-0378">Hydrolase</keyword>
<accession>A0ABR0JKH0</accession>
<dbReference type="InterPro" id="IPR001995">
    <property type="entry name" value="Peptidase_A2_cat"/>
</dbReference>
<dbReference type="Gene3D" id="2.40.70.10">
    <property type="entry name" value="Acid Proteases"/>
    <property type="match status" value="1"/>
</dbReference>
<dbReference type="PROSITE" id="PS50175">
    <property type="entry name" value="ASP_PROT_RETROV"/>
    <property type="match status" value="1"/>
</dbReference>
<dbReference type="CDD" id="cd00303">
    <property type="entry name" value="retropepsin_like"/>
    <property type="match status" value="1"/>
</dbReference>